<evidence type="ECO:0000313" key="2">
    <source>
        <dbReference type="Proteomes" id="UP000070377"/>
    </source>
</evidence>
<protein>
    <submittedName>
        <fullName evidence="1">Uncharacterized protein</fullName>
    </submittedName>
</protein>
<accession>A0A139N3M2</accession>
<dbReference type="EMBL" id="LQRD01000023">
    <property type="protein sequence ID" value="KXT70532.1"/>
    <property type="molecule type" value="Genomic_DNA"/>
</dbReference>
<dbReference type="Proteomes" id="UP000070377">
    <property type="component" value="Unassembled WGS sequence"/>
</dbReference>
<dbReference type="PATRIC" id="fig|45634.12.peg.641"/>
<evidence type="ECO:0000313" key="1">
    <source>
        <dbReference type="EMBL" id="KXT70532.1"/>
    </source>
</evidence>
<organism evidence="1 2">
    <name type="scientific">Streptococcus cristatus</name>
    <dbReference type="NCBI Taxonomy" id="45634"/>
    <lineage>
        <taxon>Bacteria</taxon>
        <taxon>Bacillati</taxon>
        <taxon>Bacillota</taxon>
        <taxon>Bacilli</taxon>
        <taxon>Lactobacillales</taxon>
        <taxon>Streptococcaceae</taxon>
        <taxon>Streptococcus</taxon>
    </lineage>
</organism>
<gene>
    <name evidence="1" type="ORF">SCRDD08_00616</name>
</gene>
<dbReference type="AlphaFoldDB" id="A0A139N3M2"/>
<reference evidence="1 2" key="1">
    <citation type="submission" date="2016-01" db="EMBL/GenBank/DDBJ databases">
        <title>Highly variable Streptococcus oralis are common among viridans streptococci isolated from primates.</title>
        <authorList>
            <person name="Denapaite D."/>
            <person name="Rieger M."/>
            <person name="Koendgen S."/>
            <person name="Brueckner R."/>
            <person name="Ochigava I."/>
            <person name="Kappeler P."/>
            <person name="Maetz-Rensing K."/>
            <person name="Leendertz F."/>
            <person name="Hakenbeck R."/>
        </authorList>
    </citation>
    <scope>NUCLEOTIDE SEQUENCE [LARGE SCALE GENOMIC DNA]</scope>
    <source>
        <strain evidence="1 2">DD08</strain>
    </source>
</reference>
<name>A0A139N3M2_STRCR</name>
<proteinExistence type="predicted"/>
<sequence>MRVRIDPPDNVGTDYTHMHIYDKNGKPLDIHGNNVDVKSPAGHIPWDKW</sequence>
<dbReference type="STRING" id="45634.SCRDD08_00616"/>
<comment type="caution">
    <text evidence="1">The sequence shown here is derived from an EMBL/GenBank/DDBJ whole genome shotgun (WGS) entry which is preliminary data.</text>
</comment>